<dbReference type="OrthoDB" id="7871152at2"/>
<dbReference type="EMBL" id="CYSC01000033">
    <property type="protein sequence ID" value="CUH72566.1"/>
    <property type="molecule type" value="Genomic_DNA"/>
</dbReference>
<reference evidence="1 3" key="1">
    <citation type="submission" date="2015-09" db="EMBL/GenBank/DDBJ databases">
        <authorList>
            <person name="Rodrigo-Torres L."/>
            <person name="Arahal D.R."/>
        </authorList>
    </citation>
    <scope>NUCLEOTIDE SEQUENCE [LARGE SCALE GENOMIC DNA]</scope>
    <source>
        <strain evidence="1 3">CECT 5118</strain>
    </source>
</reference>
<accession>A0A0P1FUA6</accession>
<dbReference type="EMBL" id="CYSB01000026">
    <property type="protein sequence ID" value="CUH66254.1"/>
    <property type="molecule type" value="Genomic_DNA"/>
</dbReference>
<sequence length="98" mass="10797">MSTQLLALAAGYFLCSAAAEEQVLPKAKIDECNAIYTQLKLSFTDVATLDEFMALLESDRAAVNQQGYAGYVSWVEDNPELVAELRAEAQLKLLSFNF</sequence>
<dbReference type="Proteomes" id="UP000051887">
    <property type="component" value="Unassembled WGS sequence"/>
</dbReference>
<dbReference type="AlphaFoldDB" id="A0A0P1FUA6"/>
<gene>
    <name evidence="1" type="ORF">TL5118_01670</name>
    <name evidence="2" type="ORF">TL5120_02372</name>
</gene>
<proteinExistence type="predicted"/>
<reference evidence="2 4" key="2">
    <citation type="submission" date="2015-09" db="EMBL/GenBank/DDBJ databases">
        <authorList>
            <consortium name="Swine Surveillance"/>
        </authorList>
    </citation>
    <scope>NUCLEOTIDE SEQUENCE [LARGE SCALE GENOMIC DNA]</scope>
    <source>
        <strain evidence="2 4">5120</strain>
    </source>
</reference>
<organism evidence="2 4">
    <name type="scientific">Thalassovita autumnalis</name>
    <dbReference type="NCBI Taxonomy" id="2072972"/>
    <lineage>
        <taxon>Bacteria</taxon>
        <taxon>Pseudomonadati</taxon>
        <taxon>Pseudomonadota</taxon>
        <taxon>Alphaproteobacteria</taxon>
        <taxon>Rhodobacterales</taxon>
        <taxon>Roseobacteraceae</taxon>
        <taxon>Thalassovita</taxon>
    </lineage>
</organism>
<evidence type="ECO:0000313" key="2">
    <source>
        <dbReference type="EMBL" id="CUH72566.1"/>
    </source>
</evidence>
<dbReference type="Proteomes" id="UP000051086">
    <property type="component" value="Unassembled WGS sequence"/>
</dbReference>
<dbReference type="RefSeq" id="WP_058243760.1">
    <property type="nucleotide sequence ID" value="NZ_CYSB01000026.1"/>
</dbReference>
<evidence type="ECO:0000313" key="4">
    <source>
        <dbReference type="Proteomes" id="UP000051887"/>
    </source>
</evidence>
<evidence type="ECO:0000313" key="1">
    <source>
        <dbReference type="EMBL" id="CUH66254.1"/>
    </source>
</evidence>
<protein>
    <submittedName>
        <fullName evidence="2">Uncharacterized protein</fullName>
    </submittedName>
</protein>
<evidence type="ECO:0000313" key="3">
    <source>
        <dbReference type="Proteomes" id="UP000051086"/>
    </source>
</evidence>
<keyword evidence="3" id="KW-1185">Reference proteome</keyword>
<name>A0A0P1FUA6_9RHOB</name>